<evidence type="ECO:0000259" key="9">
    <source>
        <dbReference type="PROSITE" id="PS50893"/>
    </source>
</evidence>
<dbReference type="GO" id="GO:0016887">
    <property type="term" value="F:ATP hydrolysis activity"/>
    <property type="evidence" value="ECO:0007669"/>
    <property type="project" value="InterPro"/>
</dbReference>
<sequence>MTEFKEEDYNKDFDFGLWKKLLYYLKPLKKEVLILATVMMGVGGIDAIFPLMTKYAIDKFVVNNNISALLRFSLLYGVLIIVQAINVWLLINYAGKIETTMTYNIRKAGFKRLQELSFSYYDKTAVGWLMARMTSDVKRLGEVLSWGFVDSVWGITMMITTMVIMLFLNWKLALITLSVVPILAVISLYFQKKILKLYRKVRKINSKITGAFNEGIMGAKTTKTLVREEDNLREFEEKTTKMRESSVKAAIFSALYLPVVLTLGSIGTSFALVFGGRDVLLTTISYGTLVAFISYTVHFFEPISQLARVFAELQSAQASAERTLSMIETKPDIQDSQEVIEIYGDTFTPKRENWSEIKGDISFKNVSFAYEDGEQILEDFNLEIKAGETIALVGETGSGKSTIVNLACRFYEPTAGEILIDGVDYKKRSKLWLHSNIGYVLQTPHLFSGTIKDNIRYGNLEASDLDIIKAAKLVNAHQLIKKLEQGYDTKIGEGGGSLSTGEKQLISFARAVLADPRIFVLDEATSSIDTEMEQIIQQAIDKLLKGRTNFIIAHRLSTIRSADRILVLRDGEIIESGNHQELLRSKGYYYKLYTNQFMKEGIV</sequence>
<gene>
    <name evidence="11" type="ORF">U472_02330</name>
</gene>
<evidence type="ECO:0000259" key="10">
    <source>
        <dbReference type="PROSITE" id="PS50929"/>
    </source>
</evidence>
<reference evidence="11 12" key="2">
    <citation type="submission" date="2016-08" db="EMBL/GenBank/DDBJ databases">
        <title>Orenia metallireducens sp. nov. strain Z6, a Novel Metal-reducing Firmicute from the Deep Subsurface.</title>
        <authorList>
            <person name="Maxim B.I."/>
            <person name="Kenneth K."/>
            <person name="Flynn T.M."/>
            <person name="Oloughlin E.J."/>
            <person name="Locke R.A."/>
            <person name="Weber J.R."/>
            <person name="Egan S.M."/>
            <person name="Mackie R.I."/>
            <person name="Cann I.K."/>
        </authorList>
    </citation>
    <scope>NUCLEOTIDE SEQUENCE [LARGE SCALE GENOMIC DNA]</scope>
    <source>
        <strain evidence="11 12">Z6</strain>
    </source>
</reference>
<keyword evidence="12" id="KW-1185">Reference proteome</keyword>
<keyword evidence="5 11" id="KW-0067">ATP-binding</keyword>
<keyword evidence="4" id="KW-0547">Nucleotide-binding</keyword>
<feature type="domain" description="ABC transporter" evidence="9">
    <location>
        <begin position="361"/>
        <end position="595"/>
    </location>
</feature>
<dbReference type="Proteomes" id="UP000093514">
    <property type="component" value="Unassembled WGS sequence"/>
</dbReference>
<organism evidence="11 12">
    <name type="scientific">Orenia metallireducens</name>
    <dbReference type="NCBI Taxonomy" id="1413210"/>
    <lineage>
        <taxon>Bacteria</taxon>
        <taxon>Bacillati</taxon>
        <taxon>Bacillota</taxon>
        <taxon>Clostridia</taxon>
        <taxon>Halanaerobiales</taxon>
        <taxon>Halobacteroidaceae</taxon>
        <taxon>Orenia</taxon>
    </lineage>
</organism>
<dbReference type="Pfam" id="PF00664">
    <property type="entry name" value="ABC_membrane"/>
    <property type="match status" value="1"/>
</dbReference>
<dbReference type="RefSeq" id="WP_068715123.1">
    <property type="nucleotide sequence ID" value="NZ_LWDV01000006.1"/>
</dbReference>
<keyword evidence="6 8" id="KW-1133">Transmembrane helix</keyword>
<dbReference type="EMBL" id="LWDV01000006">
    <property type="protein sequence ID" value="OCL28057.1"/>
    <property type="molecule type" value="Genomic_DNA"/>
</dbReference>
<feature type="domain" description="ABC transmembrane type-1" evidence="10">
    <location>
        <begin position="33"/>
        <end position="315"/>
    </location>
</feature>
<dbReference type="SMART" id="SM00382">
    <property type="entry name" value="AAA"/>
    <property type="match status" value="1"/>
</dbReference>
<dbReference type="PANTHER" id="PTHR43394:SF1">
    <property type="entry name" value="ATP-BINDING CASSETTE SUB-FAMILY B MEMBER 10, MITOCHONDRIAL"/>
    <property type="match status" value="1"/>
</dbReference>
<keyword evidence="7 8" id="KW-0472">Membrane</keyword>
<evidence type="ECO:0000256" key="3">
    <source>
        <dbReference type="ARBA" id="ARBA00022692"/>
    </source>
</evidence>
<feature type="transmembrane region" description="Helical" evidence="8">
    <location>
        <begin position="249"/>
        <end position="273"/>
    </location>
</feature>
<proteinExistence type="predicted"/>
<reference evidence="12" key="1">
    <citation type="submission" date="2016-07" db="EMBL/GenBank/DDBJ databases">
        <authorList>
            <person name="Florea S."/>
            <person name="Webb J.S."/>
            <person name="Jaromczyk J."/>
            <person name="Schardl C.L."/>
        </authorList>
    </citation>
    <scope>NUCLEOTIDE SEQUENCE [LARGE SCALE GENOMIC DNA]</scope>
    <source>
        <strain evidence="12">Z6</strain>
    </source>
</reference>
<evidence type="ECO:0000256" key="4">
    <source>
        <dbReference type="ARBA" id="ARBA00022741"/>
    </source>
</evidence>
<dbReference type="PANTHER" id="PTHR43394">
    <property type="entry name" value="ATP-DEPENDENT PERMEASE MDL1, MITOCHONDRIAL"/>
    <property type="match status" value="1"/>
</dbReference>
<keyword evidence="2" id="KW-0813">Transport</keyword>
<dbReference type="InterPro" id="IPR003439">
    <property type="entry name" value="ABC_transporter-like_ATP-bd"/>
</dbReference>
<feature type="transmembrane region" description="Helical" evidence="8">
    <location>
        <begin position="143"/>
        <end position="166"/>
    </location>
</feature>
<dbReference type="Gene3D" id="1.20.1560.10">
    <property type="entry name" value="ABC transporter type 1, transmembrane domain"/>
    <property type="match status" value="1"/>
</dbReference>
<evidence type="ECO:0000256" key="8">
    <source>
        <dbReference type="SAM" id="Phobius"/>
    </source>
</evidence>
<dbReference type="InterPro" id="IPR003593">
    <property type="entry name" value="AAA+_ATPase"/>
</dbReference>
<keyword evidence="3 8" id="KW-0812">Transmembrane</keyword>
<evidence type="ECO:0000256" key="5">
    <source>
        <dbReference type="ARBA" id="ARBA00022840"/>
    </source>
</evidence>
<evidence type="ECO:0000256" key="7">
    <source>
        <dbReference type="ARBA" id="ARBA00023136"/>
    </source>
</evidence>
<dbReference type="SUPFAM" id="SSF52540">
    <property type="entry name" value="P-loop containing nucleoside triphosphate hydrolases"/>
    <property type="match status" value="1"/>
</dbReference>
<dbReference type="GO" id="GO:0015421">
    <property type="term" value="F:ABC-type oligopeptide transporter activity"/>
    <property type="evidence" value="ECO:0007669"/>
    <property type="project" value="TreeGrafter"/>
</dbReference>
<dbReference type="Pfam" id="PF00005">
    <property type="entry name" value="ABC_tran"/>
    <property type="match status" value="1"/>
</dbReference>
<dbReference type="GO" id="GO:0005524">
    <property type="term" value="F:ATP binding"/>
    <property type="evidence" value="ECO:0007669"/>
    <property type="project" value="UniProtKB-KW"/>
</dbReference>
<evidence type="ECO:0000313" key="12">
    <source>
        <dbReference type="Proteomes" id="UP000093514"/>
    </source>
</evidence>
<dbReference type="SUPFAM" id="SSF90123">
    <property type="entry name" value="ABC transporter transmembrane region"/>
    <property type="match status" value="1"/>
</dbReference>
<evidence type="ECO:0000256" key="2">
    <source>
        <dbReference type="ARBA" id="ARBA00022448"/>
    </source>
</evidence>
<comment type="caution">
    <text evidence="11">The sequence shown here is derived from an EMBL/GenBank/DDBJ whole genome shotgun (WGS) entry which is preliminary data.</text>
</comment>
<dbReference type="InterPro" id="IPR036640">
    <property type="entry name" value="ABC1_TM_sf"/>
</dbReference>
<evidence type="ECO:0000313" key="11">
    <source>
        <dbReference type="EMBL" id="OCL28057.1"/>
    </source>
</evidence>
<dbReference type="CDD" id="cd18540">
    <property type="entry name" value="ABC_6TM_exporter_like"/>
    <property type="match status" value="1"/>
</dbReference>
<feature type="transmembrane region" description="Helical" evidence="8">
    <location>
        <begin position="32"/>
        <end position="52"/>
    </location>
</feature>
<protein>
    <submittedName>
        <fullName evidence="11">ABC transporter ATP-binding protein</fullName>
    </submittedName>
</protein>
<dbReference type="PROSITE" id="PS50893">
    <property type="entry name" value="ABC_TRANSPORTER_2"/>
    <property type="match status" value="1"/>
</dbReference>
<dbReference type="PROSITE" id="PS50929">
    <property type="entry name" value="ABC_TM1F"/>
    <property type="match status" value="1"/>
</dbReference>
<dbReference type="GO" id="GO:0005886">
    <property type="term" value="C:plasma membrane"/>
    <property type="evidence" value="ECO:0007669"/>
    <property type="project" value="UniProtKB-SubCell"/>
</dbReference>
<evidence type="ECO:0000256" key="6">
    <source>
        <dbReference type="ARBA" id="ARBA00022989"/>
    </source>
</evidence>
<evidence type="ECO:0000256" key="1">
    <source>
        <dbReference type="ARBA" id="ARBA00004651"/>
    </source>
</evidence>
<dbReference type="Gene3D" id="3.40.50.300">
    <property type="entry name" value="P-loop containing nucleotide triphosphate hydrolases"/>
    <property type="match status" value="1"/>
</dbReference>
<name>A0A1C0ACG5_9FIRM</name>
<dbReference type="InterPro" id="IPR011527">
    <property type="entry name" value="ABC1_TM_dom"/>
</dbReference>
<dbReference type="InterPro" id="IPR039421">
    <property type="entry name" value="Type_1_exporter"/>
</dbReference>
<dbReference type="CDD" id="cd03254">
    <property type="entry name" value="ABCC_Glucan_exporter_like"/>
    <property type="match status" value="1"/>
</dbReference>
<feature type="transmembrane region" description="Helical" evidence="8">
    <location>
        <begin position="279"/>
        <end position="300"/>
    </location>
</feature>
<feature type="transmembrane region" description="Helical" evidence="8">
    <location>
        <begin position="72"/>
        <end position="91"/>
    </location>
</feature>
<feature type="transmembrane region" description="Helical" evidence="8">
    <location>
        <begin position="172"/>
        <end position="190"/>
    </location>
</feature>
<dbReference type="FunFam" id="3.40.50.300:FF:000287">
    <property type="entry name" value="Multidrug ABC transporter ATP-binding protein"/>
    <property type="match status" value="1"/>
</dbReference>
<comment type="subcellular location">
    <subcellularLocation>
        <location evidence="1">Cell membrane</location>
        <topology evidence="1">Multi-pass membrane protein</topology>
    </subcellularLocation>
</comment>
<accession>A0A1C0ACG5</accession>
<dbReference type="AlphaFoldDB" id="A0A1C0ACG5"/>
<dbReference type="InterPro" id="IPR027417">
    <property type="entry name" value="P-loop_NTPase"/>
</dbReference>